<comment type="subcellular location">
    <subcellularLocation>
        <location evidence="3">Cytoplasm</location>
    </subcellularLocation>
</comment>
<comment type="similarity">
    <text evidence="1 3 4">Belongs to the GroES chaperonin family.</text>
</comment>
<dbReference type="GO" id="GO:0051087">
    <property type="term" value="F:protein-folding chaperone binding"/>
    <property type="evidence" value="ECO:0007669"/>
    <property type="project" value="TreeGrafter"/>
</dbReference>
<dbReference type="Proteomes" id="UP000231196">
    <property type="component" value="Unassembled WGS sequence"/>
</dbReference>
<keyword evidence="3" id="KW-0963">Cytoplasm</keyword>
<organism evidence="5 6">
    <name type="scientific">Candidatus Collierbacteria bacterium CG_4_9_14_3_um_filter_43_16</name>
    <dbReference type="NCBI Taxonomy" id="1974532"/>
    <lineage>
        <taxon>Bacteria</taxon>
        <taxon>Candidatus Collieribacteriota</taxon>
    </lineage>
</organism>
<dbReference type="CDD" id="cd00320">
    <property type="entry name" value="cpn10"/>
    <property type="match status" value="1"/>
</dbReference>
<dbReference type="PANTHER" id="PTHR10772:SF63">
    <property type="entry name" value="20 KDA CHAPERONIN, CHLOROPLASTIC"/>
    <property type="match status" value="1"/>
</dbReference>
<dbReference type="FunFam" id="2.30.33.40:FF:000001">
    <property type="entry name" value="10 kDa chaperonin"/>
    <property type="match status" value="1"/>
</dbReference>
<dbReference type="PRINTS" id="PR00297">
    <property type="entry name" value="CHAPERONIN10"/>
</dbReference>
<reference evidence="6" key="1">
    <citation type="submission" date="2017-09" db="EMBL/GenBank/DDBJ databases">
        <title>Depth-based differentiation of microbial function through sediment-hosted aquifers and enrichment of novel symbionts in the deep terrestrial subsurface.</title>
        <authorList>
            <person name="Probst A.J."/>
            <person name="Ladd B."/>
            <person name="Jarett J.K."/>
            <person name="Geller-Mcgrath D.E."/>
            <person name="Sieber C.M.K."/>
            <person name="Emerson J.B."/>
            <person name="Anantharaman K."/>
            <person name="Thomas B.C."/>
            <person name="Malmstrom R."/>
            <person name="Stieglmeier M."/>
            <person name="Klingl A."/>
            <person name="Woyke T."/>
            <person name="Ryan C.M."/>
            <person name="Banfield J.F."/>
        </authorList>
    </citation>
    <scope>NUCLEOTIDE SEQUENCE [LARGE SCALE GENOMIC DNA]</scope>
</reference>
<dbReference type="InterPro" id="IPR020818">
    <property type="entry name" value="Chaperonin_GroES"/>
</dbReference>
<dbReference type="EMBL" id="PFUC01000072">
    <property type="protein sequence ID" value="PJB47446.1"/>
    <property type="molecule type" value="Genomic_DNA"/>
</dbReference>
<evidence type="ECO:0000256" key="3">
    <source>
        <dbReference type="HAMAP-Rule" id="MF_00580"/>
    </source>
</evidence>
<dbReference type="Gene3D" id="2.30.33.40">
    <property type="entry name" value="GroES chaperonin"/>
    <property type="match status" value="1"/>
</dbReference>
<evidence type="ECO:0000313" key="6">
    <source>
        <dbReference type="Proteomes" id="UP000231196"/>
    </source>
</evidence>
<dbReference type="GO" id="GO:0005524">
    <property type="term" value="F:ATP binding"/>
    <property type="evidence" value="ECO:0007669"/>
    <property type="project" value="InterPro"/>
</dbReference>
<accession>A0A2M8BU96</accession>
<gene>
    <name evidence="3" type="primary">groES</name>
    <name evidence="3" type="synonym">groS</name>
    <name evidence="5" type="ORF">CO104_03620</name>
</gene>
<dbReference type="GO" id="GO:0046872">
    <property type="term" value="F:metal ion binding"/>
    <property type="evidence" value="ECO:0007669"/>
    <property type="project" value="TreeGrafter"/>
</dbReference>
<evidence type="ECO:0000256" key="2">
    <source>
        <dbReference type="ARBA" id="ARBA00023186"/>
    </source>
</evidence>
<keyword evidence="2 3" id="KW-0143">Chaperone</keyword>
<dbReference type="GO" id="GO:0005737">
    <property type="term" value="C:cytoplasm"/>
    <property type="evidence" value="ECO:0007669"/>
    <property type="project" value="UniProtKB-SubCell"/>
</dbReference>
<protein>
    <recommendedName>
        <fullName evidence="3">Co-chaperonin GroES</fullName>
    </recommendedName>
    <alternativeName>
        <fullName evidence="3">10 kDa chaperonin</fullName>
    </alternativeName>
    <alternativeName>
        <fullName evidence="3">Chaperonin-10</fullName>
        <shortName evidence="3">Cpn10</shortName>
    </alternativeName>
</protein>
<dbReference type="AlphaFoldDB" id="A0A2M8BU96"/>
<comment type="subunit">
    <text evidence="3">Heptamer of 7 subunits arranged in a ring. Interacts with the chaperonin GroEL.</text>
</comment>
<comment type="function">
    <text evidence="3 4">Together with the chaperonin GroEL, plays an essential role in assisting protein folding. The GroEL-GroES system forms a nano-cage that allows encapsulation of the non-native substrate proteins and provides a physical environment optimized to promote and accelerate protein folding. GroES binds to the apical surface of the GroEL ring, thereby capping the opening of the GroEL channel.</text>
</comment>
<dbReference type="PANTHER" id="PTHR10772">
    <property type="entry name" value="10 KDA HEAT SHOCK PROTEIN"/>
    <property type="match status" value="1"/>
</dbReference>
<evidence type="ECO:0000313" key="5">
    <source>
        <dbReference type="EMBL" id="PJB47446.1"/>
    </source>
</evidence>
<comment type="caution">
    <text evidence="5">The sequence shown here is derived from an EMBL/GenBank/DDBJ whole genome shotgun (WGS) entry which is preliminary data.</text>
</comment>
<dbReference type="InterPro" id="IPR037124">
    <property type="entry name" value="Chaperonin_GroES_sf"/>
</dbReference>
<dbReference type="GO" id="GO:0051082">
    <property type="term" value="F:unfolded protein binding"/>
    <property type="evidence" value="ECO:0007669"/>
    <property type="project" value="TreeGrafter"/>
</dbReference>
<sequence>MIAIFLIYSTSLVSCHSELNPESIPINTNKNMVNTLTVKKLQPAPGFLLVEPAKQEKKTASGLYLPDSHEEKPQYGTVLAISGKLINDRGVEVSSPAKVGDTVLYKKWGGNEVEIGDTEYQFLKFDDILAIVSK</sequence>
<dbReference type="HAMAP" id="MF_00580">
    <property type="entry name" value="CH10"/>
    <property type="match status" value="1"/>
</dbReference>
<evidence type="ECO:0000256" key="4">
    <source>
        <dbReference type="RuleBase" id="RU000535"/>
    </source>
</evidence>
<proteinExistence type="inferred from homology"/>
<dbReference type="SMART" id="SM00883">
    <property type="entry name" value="Cpn10"/>
    <property type="match status" value="1"/>
</dbReference>
<dbReference type="Pfam" id="PF00166">
    <property type="entry name" value="Cpn10"/>
    <property type="match status" value="1"/>
</dbReference>
<dbReference type="SUPFAM" id="SSF50129">
    <property type="entry name" value="GroES-like"/>
    <property type="match status" value="1"/>
</dbReference>
<dbReference type="GO" id="GO:0044183">
    <property type="term" value="F:protein folding chaperone"/>
    <property type="evidence" value="ECO:0007669"/>
    <property type="project" value="InterPro"/>
</dbReference>
<evidence type="ECO:0000256" key="1">
    <source>
        <dbReference type="ARBA" id="ARBA00006975"/>
    </source>
</evidence>
<name>A0A2M8BU96_9BACT</name>
<dbReference type="InterPro" id="IPR011032">
    <property type="entry name" value="GroES-like_sf"/>
</dbReference>